<evidence type="ECO:0000259" key="1">
    <source>
        <dbReference type="Pfam" id="PF03544"/>
    </source>
</evidence>
<dbReference type="PANTHER" id="PTHR33446">
    <property type="entry name" value="PROTEIN TONB-RELATED"/>
    <property type="match status" value="1"/>
</dbReference>
<dbReference type="InterPro" id="IPR051045">
    <property type="entry name" value="TonB-dependent_transducer"/>
</dbReference>
<protein>
    <submittedName>
        <fullName evidence="2">Antitoxin component YwqK of YwqJK toxin-antitoxin module</fullName>
    </submittedName>
</protein>
<keyword evidence="3" id="KW-1185">Reference proteome</keyword>
<dbReference type="Gene3D" id="3.90.930.1">
    <property type="match status" value="1"/>
</dbReference>
<dbReference type="InterPro" id="IPR037682">
    <property type="entry name" value="TonB_C"/>
</dbReference>
<proteinExistence type="predicted"/>
<reference evidence="2 3" key="1">
    <citation type="journal article" date="2015" name="Stand. Genomic Sci.">
        <title>Genomic Encyclopedia of Bacterial and Archaeal Type Strains, Phase III: the genomes of soil and plant-associated and newly described type strains.</title>
        <authorList>
            <person name="Whitman W.B."/>
            <person name="Woyke T."/>
            <person name="Klenk H.P."/>
            <person name="Zhou Y."/>
            <person name="Lilburn T.G."/>
            <person name="Beck B.J."/>
            <person name="De Vos P."/>
            <person name="Vandamme P."/>
            <person name="Eisen J.A."/>
            <person name="Garrity G."/>
            <person name="Hugenholtz P."/>
            <person name="Kyrpides N.C."/>
        </authorList>
    </citation>
    <scope>NUCLEOTIDE SEQUENCE [LARGE SCALE GENOMIC DNA]</scope>
    <source>
        <strain evidence="2 3">CGMCC 1.6847</strain>
    </source>
</reference>
<comment type="caution">
    <text evidence="2">The sequence shown here is derived from an EMBL/GenBank/DDBJ whole genome shotgun (WGS) entry which is preliminary data.</text>
</comment>
<organism evidence="2 3">
    <name type="scientific">Flavobacterium tiangeerense</name>
    <dbReference type="NCBI Taxonomy" id="459471"/>
    <lineage>
        <taxon>Bacteria</taxon>
        <taxon>Pseudomonadati</taxon>
        <taxon>Bacteroidota</taxon>
        <taxon>Flavobacteriia</taxon>
        <taxon>Flavobacteriales</taxon>
        <taxon>Flavobacteriaceae</taxon>
        <taxon>Flavobacterium</taxon>
    </lineage>
</organism>
<evidence type="ECO:0000313" key="3">
    <source>
        <dbReference type="Proteomes" id="UP000317519"/>
    </source>
</evidence>
<feature type="domain" description="TonB C-terminal" evidence="1">
    <location>
        <begin position="242"/>
        <end position="310"/>
    </location>
</feature>
<dbReference type="Gene3D" id="3.30.1150.10">
    <property type="match status" value="1"/>
</dbReference>
<accession>A0ABY3FMB5</accession>
<dbReference type="Pfam" id="PF03544">
    <property type="entry name" value="TonB_C"/>
    <property type="match status" value="1"/>
</dbReference>
<dbReference type="RefSeq" id="WP_144889277.1">
    <property type="nucleotide sequence ID" value="NZ_VLKO01000002.1"/>
</dbReference>
<dbReference type="EMBL" id="VLKO01000002">
    <property type="protein sequence ID" value="TWI02156.1"/>
    <property type="molecule type" value="Genomic_DNA"/>
</dbReference>
<evidence type="ECO:0000313" key="2">
    <source>
        <dbReference type="EMBL" id="TWI02156.1"/>
    </source>
</evidence>
<name>A0ABY3FMB5_9FLAO</name>
<dbReference type="Proteomes" id="UP000317519">
    <property type="component" value="Unassembled WGS sequence"/>
</dbReference>
<dbReference type="SUPFAM" id="SSF82185">
    <property type="entry name" value="Histone H3 K4-specific methyltransferase SET7/9 N-terminal domain"/>
    <property type="match status" value="1"/>
</dbReference>
<gene>
    <name evidence="2" type="ORF">IQ05_00386</name>
</gene>
<dbReference type="SUPFAM" id="SSF74653">
    <property type="entry name" value="TolA/TonB C-terminal domain"/>
    <property type="match status" value="1"/>
</dbReference>
<dbReference type="PANTHER" id="PTHR33446:SF2">
    <property type="entry name" value="PROTEIN TONB"/>
    <property type="match status" value="1"/>
</dbReference>
<sequence>MSKNLFIVVLLLITFSSFSQKSKDGKVFLDSTWNETTEANHKYFRIIKDYYSDKDNYSISDYYKSGKLQMNGTSKYKDRLIKEGQFVYYYENGKKKSLENYVNGLQIGKQYNWYQNGQVKSETENFIDENDHYPNYKIIQFWDSDGNQKIIDGNGEYETKNNEFYEIGKIENGLKHGIWQGAIKSSNLTFQETYDKGKLIKGTSTDSQNIKYEYTAISSMPGPKKGIKHFYQFFGYNFKISNEARNKNIIGRLLLTFNIEGDGSVSEIKVINGLGYGLDQEAIRLVKLYKEWTPAKSRGIGYKVPYTLPISIQ</sequence>